<accession>A0A9W9Z5M3</accession>
<evidence type="ECO:0000256" key="1">
    <source>
        <dbReference type="SAM" id="MobiDB-lite"/>
    </source>
</evidence>
<name>A0A9W9Z5M3_9CNID</name>
<reference evidence="2" key="1">
    <citation type="submission" date="2023-01" db="EMBL/GenBank/DDBJ databases">
        <title>Genome assembly of the deep-sea coral Lophelia pertusa.</title>
        <authorList>
            <person name="Herrera S."/>
            <person name="Cordes E."/>
        </authorList>
    </citation>
    <scope>NUCLEOTIDE SEQUENCE</scope>
    <source>
        <strain evidence="2">USNM1676648</strain>
        <tissue evidence="2">Polyp</tissue>
    </source>
</reference>
<evidence type="ECO:0000313" key="3">
    <source>
        <dbReference type="Proteomes" id="UP001163046"/>
    </source>
</evidence>
<comment type="caution">
    <text evidence="2">The sequence shown here is derived from an EMBL/GenBank/DDBJ whole genome shotgun (WGS) entry which is preliminary data.</text>
</comment>
<gene>
    <name evidence="2" type="ORF">OS493_009131</name>
</gene>
<dbReference type="OrthoDB" id="5986328at2759"/>
<dbReference type="Proteomes" id="UP001163046">
    <property type="component" value="Unassembled WGS sequence"/>
</dbReference>
<evidence type="ECO:0000313" key="2">
    <source>
        <dbReference type="EMBL" id="KAJ7373809.1"/>
    </source>
</evidence>
<dbReference type="EMBL" id="MU826829">
    <property type="protein sequence ID" value="KAJ7373809.1"/>
    <property type="molecule type" value="Genomic_DNA"/>
</dbReference>
<dbReference type="AlphaFoldDB" id="A0A9W9Z5M3"/>
<protein>
    <submittedName>
        <fullName evidence="2">Uncharacterized protein</fullName>
    </submittedName>
</protein>
<organism evidence="2 3">
    <name type="scientific">Desmophyllum pertusum</name>
    <dbReference type="NCBI Taxonomy" id="174260"/>
    <lineage>
        <taxon>Eukaryota</taxon>
        <taxon>Metazoa</taxon>
        <taxon>Cnidaria</taxon>
        <taxon>Anthozoa</taxon>
        <taxon>Hexacorallia</taxon>
        <taxon>Scleractinia</taxon>
        <taxon>Caryophylliina</taxon>
        <taxon>Caryophylliidae</taxon>
        <taxon>Desmophyllum</taxon>
    </lineage>
</organism>
<feature type="compositionally biased region" description="Acidic residues" evidence="1">
    <location>
        <begin position="142"/>
        <end position="154"/>
    </location>
</feature>
<sequence>MIYSQLGTLQSTIQAINKDIDVDLHSCLTTQVENLHAVGHFKDEFPTVLNFACNLGNSEISKLPHLGKTRHLDSKQAQMMREWAVLHGKCVRQRTVRQETTKFKAGTLPLNMYRPSLSDYPKEKVNLFQNHMPDAPIIAHEEEEREEEEQEQEENGVTSNLQEDEYDTDSEREHAVDDDNDDDDTLTFMRAVTTRSGRAVRVRFLS</sequence>
<proteinExistence type="predicted"/>
<keyword evidence="3" id="KW-1185">Reference proteome</keyword>
<feature type="region of interest" description="Disordered" evidence="1">
    <location>
        <begin position="142"/>
        <end position="185"/>
    </location>
</feature>